<dbReference type="GeneID" id="65132057"/>
<name>A0A7M1RUB1_9CAUD</name>
<evidence type="ECO:0000313" key="1">
    <source>
        <dbReference type="EMBL" id="QOR57886.1"/>
    </source>
</evidence>
<organism evidence="1 2">
    <name type="scientific">uncultured phage cr273_1</name>
    <dbReference type="NCBI Taxonomy" id="2772095"/>
    <lineage>
        <taxon>Viruses</taxon>
        <taxon>Duplodnaviria</taxon>
        <taxon>Heunggongvirae</taxon>
        <taxon>Uroviricota</taxon>
        <taxon>Caudoviricetes</taxon>
        <taxon>Crassvirales</taxon>
        <taxon>Suoliviridae</taxon>
        <taxon>Oafivirinae</taxon>
        <taxon>Buhlduvirus</taxon>
        <taxon>Buhlduvirus animalis</taxon>
    </lineage>
</organism>
<dbReference type="Proteomes" id="UP000593824">
    <property type="component" value="Segment"/>
</dbReference>
<dbReference type="EMBL" id="MT774411">
    <property type="protein sequence ID" value="QOR57886.1"/>
    <property type="molecule type" value="Genomic_DNA"/>
</dbReference>
<reference evidence="1 2" key="1">
    <citation type="submission" date="2020-07" db="EMBL/GenBank/DDBJ databases">
        <title>Taxonomic proposal: Crassvirales, a new order of highly abundant and diverse bacterial viruses.</title>
        <authorList>
            <person name="Shkoporov A.N."/>
            <person name="Stockdale S.R."/>
            <person name="Guerin E."/>
            <person name="Ross R.P."/>
            <person name="Hill C."/>
        </authorList>
    </citation>
    <scope>NUCLEOTIDE SEQUENCE [LARGE SCALE GENOMIC DNA]</scope>
</reference>
<protein>
    <submittedName>
        <fullName evidence="1">Uncharacterized protein</fullName>
    </submittedName>
</protein>
<dbReference type="RefSeq" id="YP_010113526.1">
    <property type="nucleotide sequence ID" value="NC_055904.1"/>
</dbReference>
<accession>A0A7M1RUB1</accession>
<evidence type="ECO:0000313" key="2">
    <source>
        <dbReference type="Proteomes" id="UP000593824"/>
    </source>
</evidence>
<dbReference type="KEGG" id="vg:65132057"/>
<proteinExistence type="predicted"/>
<keyword evidence="2" id="KW-1185">Reference proteome</keyword>
<sequence length="138" mass="15833">MEEQSGVNMVHHVVKNLTNVAIVDCKVQLTTHNLTKVNWPVAYPYFTDRTLADAKKLCPFLDSVCLAENRNIHSKKEWPYAIQATFTMPVTNTSVEAIVKFAESCEYVADRITLVLATWSYMKQESMDVMKKFRNANR</sequence>